<dbReference type="KEGG" id="bpf:BpOF4_17390"/>
<gene>
    <name evidence="1" type="ordered locus">BpOF4_17390</name>
</gene>
<sequence>MITRCDYIYLKGMLDEVISIQNKYEEILHSEEEDDIKSLLFGKLMTDMEMFYHIPIFSDEGWEKKNKTKQFWLYYGKFLRLETSIKSVFHFREVENAFRCIPA</sequence>
<evidence type="ECO:0000313" key="2">
    <source>
        <dbReference type="Proteomes" id="UP000001544"/>
    </source>
</evidence>
<protein>
    <submittedName>
        <fullName evidence="1">Uncharacterized protein</fullName>
    </submittedName>
</protein>
<dbReference type="Proteomes" id="UP000001544">
    <property type="component" value="Chromosome"/>
</dbReference>
<organism evidence="1 2">
    <name type="scientific">Alkalihalophilus pseudofirmus (strain ATCC BAA-2126 / JCM 17055 / OF4)</name>
    <name type="common">Bacillus pseudofirmus</name>
    <dbReference type="NCBI Taxonomy" id="398511"/>
    <lineage>
        <taxon>Bacteria</taxon>
        <taxon>Bacillati</taxon>
        <taxon>Bacillota</taxon>
        <taxon>Bacilli</taxon>
        <taxon>Bacillales</taxon>
        <taxon>Bacillaceae</taxon>
        <taxon>Alkalihalophilus</taxon>
    </lineage>
</organism>
<dbReference type="AlphaFoldDB" id="D3FRC8"/>
<evidence type="ECO:0000313" key="1">
    <source>
        <dbReference type="EMBL" id="ADC51519.1"/>
    </source>
</evidence>
<dbReference type="HOGENOM" id="CLU_2258126_0_0_9"/>
<dbReference type="EMBL" id="CP001878">
    <property type="protein sequence ID" value="ADC51519.1"/>
    <property type="molecule type" value="Genomic_DNA"/>
</dbReference>
<keyword evidence="2" id="KW-1185">Reference proteome</keyword>
<reference evidence="1 2" key="1">
    <citation type="journal article" date="2011" name="Environ. Microbiol.">
        <title>Genome of alkaliphilic Bacillus pseudofirmus OF4 reveals adaptations that support the ability to grow in an external pH range from 7.5 to 11.4.</title>
        <authorList>
            <person name="Janto B."/>
            <person name="Ahmed A."/>
            <person name="Ito M."/>
            <person name="Liu J."/>
            <person name="Hicks D.B."/>
            <person name="Pagni S."/>
            <person name="Fackelmayer O.J."/>
            <person name="Smith T.A."/>
            <person name="Earl J."/>
            <person name="Elbourne L.D."/>
            <person name="Hassan K."/>
            <person name="Paulsen I.T."/>
            <person name="Kolsto A.B."/>
            <person name="Tourasse N.J."/>
            <person name="Ehrlich G.D."/>
            <person name="Boissy R."/>
            <person name="Ivey D.M."/>
            <person name="Li G."/>
            <person name="Xue Y."/>
            <person name="Ma Y."/>
            <person name="Hu F.Z."/>
            <person name="Krulwich T.A."/>
        </authorList>
    </citation>
    <scope>NUCLEOTIDE SEQUENCE [LARGE SCALE GENOMIC DNA]</scope>
    <source>
        <strain evidence="2">ATCC BAA-2126 / JCM 17055 / OF4</strain>
    </source>
</reference>
<name>D3FRC8_ALKPO</name>
<accession>D3FRC8</accession>
<proteinExistence type="predicted"/>